<evidence type="ECO:0000313" key="2">
    <source>
        <dbReference type="EMBL" id="PYE85174.1"/>
    </source>
</evidence>
<dbReference type="AlphaFoldDB" id="A0A318T4F3"/>
<evidence type="ECO:0000259" key="1">
    <source>
        <dbReference type="Pfam" id="PF20109"/>
    </source>
</evidence>
<sequence length="67" mass="8099">MAADIPDWRSSANYEHVEKLTASDLAWEWLRRNENYRRAFELLSQAETEKEKLTETIRQQWGLRFRG</sequence>
<dbReference type="RefSeq" id="WP_110754701.1">
    <property type="nucleotide sequence ID" value="NZ_QJTF01000038.1"/>
</dbReference>
<evidence type="ECO:0000313" key="3">
    <source>
        <dbReference type="Proteomes" id="UP000247454"/>
    </source>
</evidence>
<organism evidence="2 3">
    <name type="scientific">Phyllobacterium leguminum</name>
    <dbReference type="NCBI Taxonomy" id="314237"/>
    <lineage>
        <taxon>Bacteria</taxon>
        <taxon>Pseudomonadati</taxon>
        <taxon>Pseudomonadota</taxon>
        <taxon>Alphaproteobacteria</taxon>
        <taxon>Hyphomicrobiales</taxon>
        <taxon>Phyllobacteriaceae</taxon>
        <taxon>Phyllobacterium</taxon>
    </lineage>
</organism>
<protein>
    <recommendedName>
        <fullName evidence="1">Transcriptional regulator-like domain-containing protein</fullName>
    </recommendedName>
</protein>
<dbReference type="Pfam" id="PF20109">
    <property type="entry name" value="Trans_reg_dom"/>
    <property type="match status" value="1"/>
</dbReference>
<reference evidence="2 3" key="1">
    <citation type="submission" date="2018-06" db="EMBL/GenBank/DDBJ databases">
        <title>Genomic Encyclopedia of Type Strains, Phase III (KMG-III): the genomes of soil and plant-associated and newly described type strains.</title>
        <authorList>
            <person name="Whitman W."/>
        </authorList>
    </citation>
    <scope>NUCLEOTIDE SEQUENCE [LARGE SCALE GENOMIC DNA]</scope>
    <source>
        <strain evidence="2 3">ORS 1419</strain>
    </source>
</reference>
<dbReference type="InterPro" id="IPR045465">
    <property type="entry name" value="Trans_reg_dom"/>
</dbReference>
<feature type="domain" description="Transcriptional regulator-like" evidence="1">
    <location>
        <begin position="7"/>
        <end position="66"/>
    </location>
</feature>
<keyword evidence="3" id="KW-1185">Reference proteome</keyword>
<dbReference type="EMBL" id="QJTF01000038">
    <property type="protein sequence ID" value="PYE85174.1"/>
    <property type="molecule type" value="Genomic_DNA"/>
</dbReference>
<proteinExistence type="predicted"/>
<name>A0A318T4F3_9HYPH</name>
<accession>A0A318T4F3</accession>
<dbReference type="OrthoDB" id="8654520at2"/>
<dbReference type="Proteomes" id="UP000247454">
    <property type="component" value="Unassembled WGS sequence"/>
</dbReference>
<comment type="caution">
    <text evidence="2">The sequence shown here is derived from an EMBL/GenBank/DDBJ whole genome shotgun (WGS) entry which is preliminary data.</text>
</comment>
<gene>
    <name evidence="2" type="ORF">C7477_1385</name>
</gene>